<dbReference type="InterPro" id="IPR000086">
    <property type="entry name" value="NUDIX_hydrolase_dom"/>
</dbReference>
<reference evidence="8 9" key="1">
    <citation type="submission" date="2013-10" db="EMBL/GenBank/DDBJ databases">
        <title>Salinisphaera halophila YIM 95161 Genome Sequencing.</title>
        <authorList>
            <person name="Lai Q."/>
            <person name="Li C."/>
            <person name="Shao Z."/>
        </authorList>
    </citation>
    <scope>NUCLEOTIDE SEQUENCE [LARGE SCALE GENOMIC DNA]</scope>
    <source>
        <strain evidence="8 9">YIM 95161</strain>
    </source>
</reference>
<dbReference type="GO" id="GO:0046872">
    <property type="term" value="F:metal ion binding"/>
    <property type="evidence" value="ECO:0007669"/>
    <property type="project" value="UniProtKB-KW"/>
</dbReference>
<dbReference type="EMBL" id="AYKF01000132">
    <property type="protein sequence ID" value="ROO23905.1"/>
    <property type="molecule type" value="Genomic_DNA"/>
</dbReference>
<evidence type="ECO:0000256" key="2">
    <source>
        <dbReference type="ARBA" id="ARBA00001946"/>
    </source>
</evidence>
<accession>A0A423PEA4</accession>
<dbReference type="Proteomes" id="UP000285123">
    <property type="component" value="Unassembled WGS sequence"/>
</dbReference>
<dbReference type="Gene3D" id="3.90.79.10">
    <property type="entry name" value="Nucleoside Triphosphate Pyrophosphohydrolase"/>
    <property type="match status" value="1"/>
</dbReference>
<sequence>MDDAAIPERDNDTAWRSRLRRALEGAPPAAVGGDHPGLTGERSAAHAAAVLIPVVAAPEPFIWFTQRSAALRHHPGQISFPGGRVEAFDADARAAALREAQEEIGLAPHHVEILGELPEYRTVTSFAIRPYVGWVDPLAAAEVAPDEMEVARLFGVPLEYALDHRHFRREPIERGGRRYRVYSIDYADNHIWGATAGMLYGLLDRLATLEAGDDGRCAGG</sequence>
<comment type="cofactor">
    <cofactor evidence="2">
        <name>Mg(2+)</name>
        <dbReference type="ChEBI" id="CHEBI:18420"/>
    </cofactor>
</comment>
<keyword evidence="4 8" id="KW-0378">Hydrolase</keyword>
<evidence type="ECO:0000256" key="1">
    <source>
        <dbReference type="ARBA" id="ARBA00001936"/>
    </source>
</evidence>
<dbReference type="InterPro" id="IPR015797">
    <property type="entry name" value="NUDIX_hydrolase-like_dom_sf"/>
</dbReference>
<evidence type="ECO:0000313" key="9">
    <source>
        <dbReference type="Proteomes" id="UP000285123"/>
    </source>
</evidence>
<proteinExistence type="predicted"/>
<evidence type="ECO:0000256" key="5">
    <source>
        <dbReference type="ARBA" id="ARBA00022842"/>
    </source>
</evidence>
<evidence type="ECO:0000256" key="4">
    <source>
        <dbReference type="ARBA" id="ARBA00022801"/>
    </source>
</evidence>
<dbReference type="Pfam" id="PF00293">
    <property type="entry name" value="NUDIX"/>
    <property type="match status" value="1"/>
</dbReference>
<dbReference type="RefSeq" id="WP_123592440.1">
    <property type="nucleotide sequence ID" value="NZ_AYKF01000132.1"/>
</dbReference>
<protein>
    <submittedName>
        <fullName evidence="8">NUDIX hydrolase</fullName>
    </submittedName>
</protein>
<dbReference type="AlphaFoldDB" id="A0A423PEA4"/>
<gene>
    <name evidence="8" type="ORF">SAHL_16215</name>
</gene>
<dbReference type="PROSITE" id="PS51462">
    <property type="entry name" value="NUDIX"/>
    <property type="match status" value="1"/>
</dbReference>
<keyword evidence="5" id="KW-0460">Magnesium</keyword>
<organism evidence="8 9">
    <name type="scientific">Salinisphaera orenii YIM 95161</name>
    <dbReference type="NCBI Taxonomy" id="1051139"/>
    <lineage>
        <taxon>Bacteria</taxon>
        <taxon>Pseudomonadati</taxon>
        <taxon>Pseudomonadota</taxon>
        <taxon>Gammaproteobacteria</taxon>
        <taxon>Salinisphaerales</taxon>
        <taxon>Salinisphaeraceae</taxon>
        <taxon>Salinisphaera</taxon>
    </lineage>
</organism>
<dbReference type="SUPFAM" id="SSF55811">
    <property type="entry name" value="Nudix"/>
    <property type="match status" value="1"/>
</dbReference>
<keyword evidence="3" id="KW-0479">Metal-binding</keyword>
<dbReference type="GO" id="GO:0010945">
    <property type="term" value="F:coenzyme A diphosphatase activity"/>
    <property type="evidence" value="ECO:0007669"/>
    <property type="project" value="InterPro"/>
</dbReference>
<evidence type="ECO:0000259" key="7">
    <source>
        <dbReference type="PROSITE" id="PS51462"/>
    </source>
</evidence>
<dbReference type="PANTHER" id="PTHR12992:SF11">
    <property type="entry name" value="MITOCHONDRIAL COENZYME A DIPHOSPHATASE NUDT8"/>
    <property type="match status" value="1"/>
</dbReference>
<dbReference type="NCBIfam" id="NF007980">
    <property type="entry name" value="PRK10707.1"/>
    <property type="match status" value="1"/>
</dbReference>
<name>A0A423PEA4_9GAMM</name>
<comment type="caution">
    <text evidence="8">The sequence shown here is derived from an EMBL/GenBank/DDBJ whole genome shotgun (WGS) entry which is preliminary data.</text>
</comment>
<dbReference type="OrthoDB" id="9802805at2"/>
<comment type="cofactor">
    <cofactor evidence="1">
        <name>Mn(2+)</name>
        <dbReference type="ChEBI" id="CHEBI:29035"/>
    </cofactor>
</comment>
<dbReference type="PANTHER" id="PTHR12992">
    <property type="entry name" value="NUDIX HYDROLASE"/>
    <property type="match status" value="1"/>
</dbReference>
<feature type="domain" description="Nudix hydrolase" evidence="7">
    <location>
        <begin position="45"/>
        <end position="178"/>
    </location>
</feature>
<keyword evidence="6" id="KW-0464">Manganese</keyword>
<dbReference type="CDD" id="cd03426">
    <property type="entry name" value="NUDIX_CoAse_Nudt7"/>
    <property type="match status" value="1"/>
</dbReference>
<dbReference type="InterPro" id="IPR045121">
    <property type="entry name" value="CoAse"/>
</dbReference>
<evidence type="ECO:0000256" key="3">
    <source>
        <dbReference type="ARBA" id="ARBA00022723"/>
    </source>
</evidence>
<evidence type="ECO:0000256" key="6">
    <source>
        <dbReference type="ARBA" id="ARBA00023211"/>
    </source>
</evidence>
<evidence type="ECO:0000313" key="8">
    <source>
        <dbReference type="EMBL" id="ROO23905.1"/>
    </source>
</evidence>